<evidence type="ECO:0000313" key="2">
    <source>
        <dbReference type="Proteomes" id="UP000179807"/>
    </source>
</evidence>
<dbReference type="AlphaFoldDB" id="A0A1J4JUQ0"/>
<keyword evidence="2" id="KW-1185">Reference proteome</keyword>
<organism evidence="1 2">
    <name type="scientific">Tritrichomonas foetus</name>
    <dbReference type="NCBI Taxonomy" id="1144522"/>
    <lineage>
        <taxon>Eukaryota</taxon>
        <taxon>Metamonada</taxon>
        <taxon>Parabasalia</taxon>
        <taxon>Tritrichomonadida</taxon>
        <taxon>Tritrichomonadidae</taxon>
        <taxon>Tritrichomonas</taxon>
    </lineage>
</organism>
<sequence length="195" mass="22501">MLADACFFPYRFTDITFCRPFLVVALADNTINIIDSEIGAVVFPQVLVSETIVYLSSDGNYFFCISSDMIFRAWEISQNFTLNHVLTIDIEINFGTIKKVIITNELENDSLSPIFFLENRTMRYSQTTESWFIIPDLFTSPTNNFNISDNPNKNIGVDTLYEMKRQFFHALTTHSGDKATFCLSVIIKKFMIYNR</sequence>
<protein>
    <submittedName>
        <fullName evidence="1">Uncharacterized protein</fullName>
    </submittedName>
</protein>
<dbReference type="InterPro" id="IPR036322">
    <property type="entry name" value="WD40_repeat_dom_sf"/>
</dbReference>
<gene>
    <name evidence="1" type="ORF">TRFO_30762</name>
</gene>
<dbReference type="EMBL" id="MLAK01000877">
    <property type="protein sequence ID" value="OHT02200.1"/>
    <property type="molecule type" value="Genomic_DNA"/>
</dbReference>
<dbReference type="GeneID" id="94842237"/>
<name>A0A1J4JUQ0_9EUKA</name>
<dbReference type="VEuPathDB" id="TrichDB:TRFO_30762"/>
<comment type="caution">
    <text evidence="1">The sequence shown here is derived from an EMBL/GenBank/DDBJ whole genome shotgun (WGS) entry which is preliminary data.</text>
</comment>
<dbReference type="RefSeq" id="XP_068355336.1">
    <property type="nucleotide sequence ID" value="XM_068507533.1"/>
</dbReference>
<dbReference type="Proteomes" id="UP000179807">
    <property type="component" value="Unassembled WGS sequence"/>
</dbReference>
<accession>A0A1J4JUQ0</accession>
<evidence type="ECO:0000313" key="1">
    <source>
        <dbReference type="EMBL" id="OHT02200.1"/>
    </source>
</evidence>
<proteinExistence type="predicted"/>
<reference evidence="1" key="1">
    <citation type="submission" date="2016-10" db="EMBL/GenBank/DDBJ databases">
        <authorList>
            <person name="Benchimol M."/>
            <person name="Almeida L.G."/>
            <person name="Vasconcelos A.T."/>
            <person name="Perreira-Neves A."/>
            <person name="Rosa I.A."/>
            <person name="Tasca T."/>
            <person name="Bogo M.R."/>
            <person name="de Souza W."/>
        </authorList>
    </citation>
    <scope>NUCLEOTIDE SEQUENCE [LARGE SCALE GENOMIC DNA]</scope>
    <source>
        <strain evidence="1">K</strain>
    </source>
</reference>
<dbReference type="OrthoDB" id="10687708at2759"/>
<dbReference type="SUPFAM" id="SSF50978">
    <property type="entry name" value="WD40 repeat-like"/>
    <property type="match status" value="1"/>
</dbReference>